<accession>A0ABU3LFP5</accession>
<dbReference type="PRINTS" id="PR00344">
    <property type="entry name" value="BCTRLSENSOR"/>
</dbReference>
<evidence type="ECO:0000256" key="1">
    <source>
        <dbReference type="ARBA" id="ARBA00000085"/>
    </source>
</evidence>
<dbReference type="CDD" id="cd00075">
    <property type="entry name" value="HATPase"/>
    <property type="match status" value="1"/>
</dbReference>
<dbReference type="Gene3D" id="3.30.565.10">
    <property type="entry name" value="Histidine kinase-like ATPase, C-terminal domain"/>
    <property type="match status" value="1"/>
</dbReference>
<dbReference type="RefSeq" id="WP_349241672.1">
    <property type="nucleotide sequence ID" value="NZ_JAVTTO010000003.1"/>
</dbReference>
<proteinExistence type="predicted"/>
<dbReference type="InterPro" id="IPR004358">
    <property type="entry name" value="Sig_transdc_His_kin-like_C"/>
</dbReference>
<name>A0ABU3LFP5_9FLAO</name>
<keyword evidence="3" id="KW-0597">Phosphoprotein</keyword>
<dbReference type="SMART" id="SM00388">
    <property type="entry name" value="HisKA"/>
    <property type="match status" value="1"/>
</dbReference>
<dbReference type="GO" id="GO:0016301">
    <property type="term" value="F:kinase activity"/>
    <property type="evidence" value="ECO:0007669"/>
    <property type="project" value="UniProtKB-KW"/>
</dbReference>
<organism evidence="6 7">
    <name type="scientific">Asprobacillus argus</name>
    <dbReference type="NCBI Taxonomy" id="3076534"/>
    <lineage>
        <taxon>Bacteria</taxon>
        <taxon>Pseudomonadati</taxon>
        <taxon>Bacteroidota</taxon>
        <taxon>Flavobacteriia</taxon>
        <taxon>Flavobacteriales</taxon>
        <taxon>Flavobacteriaceae</taxon>
        <taxon>Asprobacillus</taxon>
    </lineage>
</organism>
<dbReference type="InterPro" id="IPR036097">
    <property type="entry name" value="HisK_dim/P_sf"/>
</dbReference>
<evidence type="ECO:0000313" key="7">
    <source>
        <dbReference type="Proteomes" id="UP001257277"/>
    </source>
</evidence>
<dbReference type="InterPro" id="IPR003594">
    <property type="entry name" value="HATPase_dom"/>
</dbReference>
<dbReference type="Pfam" id="PF00512">
    <property type="entry name" value="HisKA"/>
    <property type="match status" value="1"/>
</dbReference>
<keyword evidence="4" id="KW-0472">Membrane</keyword>
<dbReference type="Gene3D" id="1.10.287.130">
    <property type="match status" value="1"/>
</dbReference>
<dbReference type="InterPro" id="IPR005467">
    <property type="entry name" value="His_kinase_dom"/>
</dbReference>
<feature type="transmembrane region" description="Helical" evidence="4">
    <location>
        <begin position="209"/>
        <end position="228"/>
    </location>
</feature>
<dbReference type="Proteomes" id="UP001257277">
    <property type="component" value="Unassembled WGS sequence"/>
</dbReference>
<reference evidence="6 7" key="1">
    <citation type="submission" date="2023-09" db="EMBL/GenBank/DDBJ databases">
        <title>Novel taxa isolated from Blanes Bay.</title>
        <authorList>
            <person name="Rey-Velasco X."/>
            <person name="Lucena T."/>
        </authorList>
    </citation>
    <scope>NUCLEOTIDE SEQUENCE [LARGE SCALE GENOMIC DNA]</scope>
    <source>
        <strain evidence="6 7">S356</strain>
    </source>
</reference>
<comment type="caution">
    <text evidence="6">The sequence shown here is derived from an EMBL/GenBank/DDBJ whole genome shotgun (WGS) entry which is preliminary data.</text>
</comment>
<dbReference type="Pfam" id="PF02518">
    <property type="entry name" value="HATPase_c"/>
    <property type="match status" value="1"/>
</dbReference>
<keyword evidence="6" id="KW-0808">Transferase</keyword>
<dbReference type="PANTHER" id="PTHR43547">
    <property type="entry name" value="TWO-COMPONENT HISTIDINE KINASE"/>
    <property type="match status" value="1"/>
</dbReference>
<keyword evidence="4" id="KW-1133">Transmembrane helix</keyword>
<protein>
    <recommendedName>
        <fullName evidence="2">histidine kinase</fullName>
        <ecNumber evidence="2">2.7.13.3</ecNumber>
    </recommendedName>
</protein>
<evidence type="ECO:0000313" key="6">
    <source>
        <dbReference type="EMBL" id="MDT7832412.1"/>
    </source>
</evidence>
<evidence type="ECO:0000256" key="2">
    <source>
        <dbReference type="ARBA" id="ARBA00012438"/>
    </source>
</evidence>
<dbReference type="PANTHER" id="PTHR43547:SF2">
    <property type="entry name" value="HYBRID SIGNAL TRANSDUCTION HISTIDINE KINASE C"/>
    <property type="match status" value="1"/>
</dbReference>
<sequence>MMKRKINILIIASVAALITLSSIQYYLISNTFQLKKDTFIKEVKSQLKFIEVNERLESLDDSYNDLITDVLENYQNGTLPKEKLFSKVKQFNDSLNAKFETYFENTLKEKSFPYTVNFQEQIVSAVILKSTGNDTILSPKSDGILLFGSSLNPKTRISFNSNQWTSNSLSEDDERVLEATRSLHFEIRSHSYIDIPEWRYEVLKQMTGLLSLSVISILTVILLFIYALSSFIKQKKVADIKTDFINNITHELKTPLATLSVATKTMQKETVLSNRELLSTTVQTVDRQRNRLQNLIDQVLSNSLGFKDISLSTSLVSSNELLQNLITDYTLTNTAIKINMLLEPKDTSLTIDKFHITTALLNVLDNAVKYGGKSIVVSSKSSKNMFHISIQDDGIGIAKEEQNKVFDKFYRVGNTNVHTTKGLGLGLYYVHQIIKAHKGSVELDSTVGEGTKININIPIQNA</sequence>
<dbReference type="PROSITE" id="PS50109">
    <property type="entry name" value="HIS_KIN"/>
    <property type="match status" value="1"/>
</dbReference>
<dbReference type="InterPro" id="IPR003661">
    <property type="entry name" value="HisK_dim/P_dom"/>
</dbReference>
<keyword evidence="4" id="KW-0812">Transmembrane</keyword>
<evidence type="ECO:0000256" key="3">
    <source>
        <dbReference type="ARBA" id="ARBA00022553"/>
    </source>
</evidence>
<dbReference type="SMART" id="SM00387">
    <property type="entry name" value="HATPase_c"/>
    <property type="match status" value="1"/>
</dbReference>
<evidence type="ECO:0000256" key="4">
    <source>
        <dbReference type="SAM" id="Phobius"/>
    </source>
</evidence>
<dbReference type="SUPFAM" id="SSF55874">
    <property type="entry name" value="ATPase domain of HSP90 chaperone/DNA topoisomerase II/histidine kinase"/>
    <property type="match status" value="1"/>
</dbReference>
<comment type="catalytic activity">
    <reaction evidence="1">
        <text>ATP + protein L-histidine = ADP + protein N-phospho-L-histidine.</text>
        <dbReference type="EC" id="2.7.13.3"/>
    </reaction>
</comment>
<dbReference type="SUPFAM" id="SSF47384">
    <property type="entry name" value="Homodimeric domain of signal transducing histidine kinase"/>
    <property type="match status" value="1"/>
</dbReference>
<dbReference type="EC" id="2.7.13.3" evidence="2"/>
<dbReference type="InterPro" id="IPR036890">
    <property type="entry name" value="HATPase_C_sf"/>
</dbReference>
<dbReference type="EMBL" id="JAVTTO010000003">
    <property type="protein sequence ID" value="MDT7832412.1"/>
    <property type="molecule type" value="Genomic_DNA"/>
</dbReference>
<gene>
    <name evidence="6" type="ORF">RQM59_08475</name>
</gene>
<keyword evidence="7" id="KW-1185">Reference proteome</keyword>
<keyword evidence="6" id="KW-0418">Kinase</keyword>
<feature type="domain" description="Histidine kinase" evidence="5">
    <location>
        <begin position="247"/>
        <end position="461"/>
    </location>
</feature>
<dbReference type="CDD" id="cd00082">
    <property type="entry name" value="HisKA"/>
    <property type="match status" value="1"/>
</dbReference>
<evidence type="ECO:0000259" key="5">
    <source>
        <dbReference type="PROSITE" id="PS50109"/>
    </source>
</evidence>